<dbReference type="Proteomes" id="UP000799755">
    <property type="component" value="Unassembled WGS sequence"/>
</dbReference>
<evidence type="ECO:0000313" key="2">
    <source>
        <dbReference type="Proteomes" id="UP000799755"/>
    </source>
</evidence>
<name>A0ACB6QUS9_9PLEO</name>
<proteinExistence type="predicted"/>
<dbReference type="EMBL" id="MU003510">
    <property type="protein sequence ID" value="KAF2469837.1"/>
    <property type="molecule type" value="Genomic_DNA"/>
</dbReference>
<evidence type="ECO:0000313" key="1">
    <source>
        <dbReference type="EMBL" id="KAF2469837.1"/>
    </source>
</evidence>
<sequence length="225" mass="26308">MSQNGLVWPHLTCLEDWQRFVSLTIHSYLSPKPCSQCYPEVWCQAFLECRFFVNRLTASVHFIFQRFDVRSNCAFITMLSFQFFNRTRRREGPPSTMMTTTSKKRKASISFEQQPQPDESHSHLTHGLYKSYKFRSLVQGNEFRLLHVTKISIDEKWEYGIERHVLERAPLFETILYVWGDATGQHTLVLAPNNVGGASESMSINDNLRKQFPRFLGIAARDTYR</sequence>
<comment type="caution">
    <text evidence="1">The sequence shown here is derived from an EMBL/GenBank/DDBJ whole genome shotgun (WGS) entry which is preliminary data.</text>
</comment>
<accession>A0ACB6QUS9</accession>
<organism evidence="1 2">
    <name type="scientific">Lindgomyces ingoldianus</name>
    <dbReference type="NCBI Taxonomy" id="673940"/>
    <lineage>
        <taxon>Eukaryota</taxon>
        <taxon>Fungi</taxon>
        <taxon>Dikarya</taxon>
        <taxon>Ascomycota</taxon>
        <taxon>Pezizomycotina</taxon>
        <taxon>Dothideomycetes</taxon>
        <taxon>Pleosporomycetidae</taxon>
        <taxon>Pleosporales</taxon>
        <taxon>Lindgomycetaceae</taxon>
        <taxon>Lindgomyces</taxon>
    </lineage>
</organism>
<keyword evidence="2" id="KW-1185">Reference proteome</keyword>
<gene>
    <name evidence="1" type="ORF">BDR25DRAFT_356082</name>
</gene>
<protein>
    <submittedName>
        <fullName evidence="1">Uncharacterized protein</fullName>
    </submittedName>
</protein>
<reference evidence="1" key="1">
    <citation type="journal article" date="2020" name="Stud. Mycol.">
        <title>101 Dothideomycetes genomes: a test case for predicting lifestyles and emergence of pathogens.</title>
        <authorList>
            <person name="Haridas S."/>
            <person name="Albert R."/>
            <person name="Binder M."/>
            <person name="Bloem J."/>
            <person name="Labutti K."/>
            <person name="Salamov A."/>
            <person name="Andreopoulos B."/>
            <person name="Baker S."/>
            <person name="Barry K."/>
            <person name="Bills G."/>
            <person name="Bluhm B."/>
            <person name="Cannon C."/>
            <person name="Castanera R."/>
            <person name="Culley D."/>
            <person name="Daum C."/>
            <person name="Ezra D."/>
            <person name="Gonzalez J."/>
            <person name="Henrissat B."/>
            <person name="Kuo A."/>
            <person name="Liang C."/>
            <person name="Lipzen A."/>
            <person name="Lutzoni F."/>
            <person name="Magnuson J."/>
            <person name="Mondo S."/>
            <person name="Nolan M."/>
            <person name="Ohm R."/>
            <person name="Pangilinan J."/>
            <person name="Park H.-J."/>
            <person name="Ramirez L."/>
            <person name="Alfaro M."/>
            <person name="Sun H."/>
            <person name="Tritt A."/>
            <person name="Yoshinaga Y."/>
            <person name="Zwiers L.-H."/>
            <person name="Turgeon B."/>
            <person name="Goodwin S."/>
            <person name="Spatafora J."/>
            <person name="Crous P."/>
            <person name="Grigoriev I."/>
        </authorList>
    </citation>
    <scope>NUCLEOTIDE SEQUENCE</scope>
    <source>
        <strain evidence="1">ATCC 200398</strain>
    </source>
</reference>